<name>A0A6G1LEJ5_9PEZI</name>
<reference evidence="2" key="1">
    <citation type="journal article" date="2020" name="Stud. Mycol.">
        <title>101 Dothideomycetes genomes: a test case for predicting lifestyles and emergence of pathogens.</title>
        <authorList>
            <person name="Haridas S."/>
            <person name="Albert R."/>
            <person name="Binder M."/>
            <person name="Bloem J."/>
            <person name="Labutti K."/>
            <person name="Salamov A."/>
            <person name="Andreopoulos B."/>
            <person name="Baker S."/>
            <person name="Barry K."/>
            <person name="Bills G."/>
            <person name="Bluhm B."/>
            <person name="Cannon C."/>
            <person name="Castanera R."/>
            <person name="Culley D."/>
            <person name="Daum C."/>
            <person name="Ezra D."/>
            <person name="Gonzalez J."/>
            <person name="Henrissat B."/>
            <person name="Kuo A."/>
            <person name="Liang C."/>
            <person name="Lipzen A."/>
            <person name="Lutzoni F."/>
            <person name="Magnuson J."/>
            <person name="Mondo S."/>
            <person name="Nolan M."/>
            <person name="Ohm R."/>
            <person name="Pangilinan J."/>
            <person name="Park H.-J."/>
            <person name="Ramirez L."/>
            <person name="Alfaro M."/>
            <person name="Sun H."/>
            <person name="Tritt A."/>
            <person name="Yoshinaga Y."/>
            <person name="Zwiers L.-H."/>
            <person name="Turgeon B."/>
            <person name="Goodwin S."/>
            <person name="Spatafora J."/>
            <person name="Crous P."/>
            <person name="Grigoriev I."/>
        </authorList>
    </citation>
    <scope>NUCLEOTIDE SEQUENCE</scope>
    <source>
        <strain evidence="2">CBS 116005</strain>
    </source>
</reference>
<feature type="compositionally biased region" description="Low complexity" evidence="1">
    <location>
        <begin position="37"/>
        <end position="47"/>
    </location>
</feature>
<feature type="region of interest" description="Disordered" evidence="1">
    <location>
        <begin position="28"/>
        <end position="47"/>
    </location>
</feature>
<gene>
    <name evidence="2" type="ORF">EJ03DRAFT_38033</name>
</gene>
<proteinExistence type="predicted"/>
<sequence length="121" mass="12753">MKTEHYLLMGNMDEVALAGSINQPAQPQRHLYPYSPPSTSSSTSTSSYAMRSSSTVGSIASSISTAITCQRALPSASVASSCFVGSATTVNTVALCGPNCLDNAECESFIYTPATFIIKWQ</sequence>
<dbReference type="AlphaFoldDB" id="A0A6G1LEJ5"/>
<dbReference type="Proteomes" id="UP000799436">
    <property type="component" value="Unassembled WGS sequence"/>
</dbReference>
<protein>
    <recommendedName>
        <fullName evidence="4">Apple domain-containing protein</fullName>
    </recommendedName>
</protein>
<keyword evidence="3" id="KW-1185">Reference proteome</keyword>
<dbReference type="EMBL" id="ML995820">
    <property type="protein sequence ID" value="KAF2771285.1"/>
    <property type="molecule type" value="Genomic_DNA"/>
</dbReference>
<evidence type="ECO:0008006" key="4">
    <source>
        <dbReference type="Google" id="ProtNLM"/>
    </source>
</evidence>
<evidence type="ECO:0000256" key="1">
    <source>
        <dbReference type="SAM" id="MobiDB-lite"/>
    </source>
</evidence>
<evidence type="ECO:0000313" key="2">
    <source>
        <dbReference type="EMBL" id="KAF2771285.1"/>
    </source>
</evidence>
<evidence type="ECO:0000313" key="3">
    <source>
        <dbReference type="Proteomes" id="UP000799436"/>
    </source>
</evidence>
<organism evidence="2 3">
    <name type="scientific">Teratosphaeria nubilosa</name>
    <dbReference type="NCBI Taxonomy" id="161662"/>
    <lineage>
        <taxon>Eukaryota</taxon>
        <taxon>Fungi</taxon>
        <taxon>Dikarya</taxon>
        <taxon>Ascomycota</taxon>
        <taxon>Pezizomycotina</taxon>
        <taxon>Dothideomycetes</taxon>
        <taxon>Dothideomycetidae</taxon>
        <taxon>Mycosphaerellales</taxon>
        <taxon>Teratosphaeriaceae</taxon>
        <taxon>Teratosphaeria</taxon>
    </lineage>
</organism>
<accession>A0A6G1LEJ5</accession>